<feature type="transmembrane region" description="Helical" evidence="6">
    <location>
        <begin position="286"/>
        <end position="306"/>
    </location>
</feature>
<dbReference type="PANTHER" id="PTHR42718:SF9">
    <property type="entry name" value="MAJOR FACILITATOR SUPERFAMILY MULTIDRUG TRANSPORTER MFSC"/>
    <property type="match status" value="1"/>
</dbReference>
<feature type="transmembrane region" description="Helical" evidence="6">
    <location>
        <begin position="377"/>
        <end position="404"/>
    </location>
</feature>
<dbReference type="SUPFAM" id="SSF103473">
    <property type="entry name" value="MFS general substrate transporter"/>
    <property type="match status" value="1"/>
</dbReference>
<comment type="subcellular location">
    <subcellularLocation>
        <location evidence="1">Cell membrane</location>
        <topology evidence="1">Multi-pass membrane protein</topology>
    </subcellularLocation>
</comment>
<feature type="transmembrane region" description="Helical" evidence="6">
    <location>
        <begin position="102"/>
        <end position="124"/>
    </location>
</feature>
<evidence type="ECO:0000256" key="5">
    <source>
        <dbReference type="ARBA" id="ARBA00023136"/>
    </source>
</evidence>
<dbReference type="GO" id="GO:0022857">
    <property type="term" value="F:transmembrane transporter activity"/>
    <property type="evidence" value="ECO:0007669"/>
    <property type="project" value="InterPro"/>
</dbReference>
<keyword evidence="4 6" id="KW-1133">Transmembrane helix</keyword>
<proteinExistence type="predicted"/>
<protein>
    <submittedName>
        <fullName evidence="8">MFS transporter</fullName>
    </submittedName>
</protein>
<dbReference type="RefSeq" id="WP_153790071.1">
    <property type="nucleotide sequence ID" value="NZ_CP045915.1"/>
</dbReference>
<reference evidence="8 9" key="1">
    <citation type="submission" date="2019-11" db="EMBL/GenBank/DDBJ databases">
        <title>Gracilibacillus salitolerans sp. nov., a moderate halophile isolated from a saline soil in northwest China.</title>
        <authorList>
            <person name="Gan L."/>
        </authorList>
    </citation>
    <scope>NUCLEOTIDE SEQUENCE [LARGE SCALE GENOMIC DNA]</scope>
    <source>
        <strain evidence="8 9">SCU50</strain>
    </source>
</reference>
<dbReference type="GO" id="GO:0005886">
    <property type="term" value="C:plasma membrane"/>
    <property type="evidence" value="ECO:0007669"/>
    <property type="project" value="UniProtKB-SubCell"/>
</dbReference>
<keyword evidence="2" id="KW-0813">Transport</keyword>
<dbReference type="InterPro" id="IPR020846">
    <property type="entry name" value="MFS_dom"/>
</dbReference>
<feature type="transmembrane region" description="Helical" evidence="6">
    <location>
        <begin position="136"/>
        <end position="157"/>
    </location>
</feature>
<dbReference type="AlphaFoldDB" id="A0A5Q2TFX4"/>
<organism evidence="8 9">
    <name type="scientific">Gracilibacillus salitolerans</name>
    <dbReference type="NCBI Taxonomy" id="2663022"/>
    <lineage>
        <taxon>Bacteria</taxon>
        <taxon>Bacillati</taxon>
        <taxon>Bacillota</taxon>
        <taxon>Bacilli</taxon>
        <taxon>Bacillales</taxon>
        <taxon>Bacillaceae</taxon>
        <taxon>Gracilibacillus</taxon>
    </lineage>
</organism>
<dbReference type="Gene3D" id="1.20.1720.10">
    <property type="entry name" value="Multidrug resistance protein D"/>
    <property type="match status" value="1"/>
</dbReference>
<feature type="transmembrane region" description="Helical" evidence="6">
    <location>
        <begin position="196"/>
        <end position="214"/>
    </location>
</feature>
<feature type="transmembrane region" description="Helical" evidence="6">
    <location>
        <begin position="257"/>
        <end position="280"/>
    </location>
</feature>
<evidence type="ECO:0000256" key="4">
    <source>
        <dbReference type="ARBA" id="ARBA00022989"/>
    </source>
</evidence>
<dbReference type="PROSITE" id="PS50850">
    <property type="entry name" value="MFS"/>
    <property type="match status" value="1"/>
</dbReference>
<dbReference type="InterPro" id="IPR011701">
    <property type="entry name" value="MFS"/>
</dbReference>
<feature type="transmembrane region" description="Helical" evidence="6">
    <location>
        <begin position="424"/>
        <end position="447"/>
    </location>
</feature>
<dbReference type="PRINTS" id="PR01036">
    <property type="entry name" value="TCRTETB"/>
</dbReference>
<feature type="transmembrane region" description="Helical" evidence="6">
    <location>
        <begin position="163"/>
        <end position="184"/>
    </location>
</feature>
<feature type="transmembrane region" description="Helical" evidence="6">
    <location>
        <begin position="318"/>
        <end position="339"/>
    </location>
</feature>
<evidence type="ECO:0000256" key="6">
    <source>
        <dbReference type="SAM" id="Phobius"/>
    </source>
</evidence>
<evidence type="ECO:0000259" key="7">
    <source>
        <dbReference type="PROSITE" id="PS50850"/>
    </source>
</evidence>
<feature type="transmembrane region" description="Helical" evidence="6">
    <location>
        <begin position="12"/>
        <end position="35"/>
    </location>
</feature>
<feature type="transmembrane region" description="Helical" evidence="6">
    <location>
        <begin position="345"/>
        <end position="365"/>
    </location>
</feature>
<dbReference type="PANTHER" id="PTHR42718">
    <property type="entry name" value="MAJOR FACILITATOR SUPERFAMILY MULTIDRUG TRANSPORTER MFSC"/>
    <property type="match status" value="1"/>
</dbReference>
<dbReference type="Gene3D" id="1.20.1250.20">
    <property type="entry name" value="MFS general substrate transporter like domains"/>
    <property type="match status" value="1"/>
</dbReference>
<keyword evidence="5 6" id="KW-0472">Membrane</keyword>
<evidence type="ECO:0000256" key="2">
    <source>
        <dbReference type="ARBA" id="ARBA00022448"/>
    </source>
</evidence>
<gene>
    <name evidence="8" type="ORF">GI584_02025</name>
</gene>
<name>A0A5Q2TFX4_9BACI</name>
<sequence>MEIMIKNKQALLRVLVVVLIFSVMNAFLFNVALPFIQKEFSLSSADISWVVSAYMMIYAVGTVIYGKLADIYSLNRLLQIGLIILALGSLIGLFAVNYQMVIVSRMLQAAGAAVIPTVAMIAPARFFPKEERGKAIGTLAIGMALGTALGPIISGVVAEVGNWRLLFALSFIPLLTLPFLTKYLPVKIDKNASKAIDYIGATLLTVTIAFLVLTITNFNITFAIIFLVLFVLFIIRINTYHTPFVLPSLFQNKSFSFTLVITFLTASLLFALTFVTPLLLDKMHHLSPVFIGIVLFPSAVIAALLGKKGGALADKYGNSFVFYLSIFFLGLCYFLLSLFVSTNPIWIAIILILGNIGATFIRVALTNTISLTLPKESVGVGMGFFTMFNFIAGAVATSLIGTLLEANFITSFKVYPFIQSIVELRFSHVFLILAIIACVITTVYIFVKKHYLVR</sequence>
<evidence type="ECO:0000256" key="1">
    <source>
        <dbReference type="ARBA" id="ARBA00004651"/>
    </source>
</evidence>
<evidence type="ECO:0000256" key="3">
    <source>
        <dbReference type="ARBA" id="ARBA00022692"/>
    </source>
</evidence>
<dbReference type="KEGG" id="grc:GI584_02025"/>
<dbReference type="InterPro" id="IPR036259">
    <property type="entry name" value="MFS_trans_sf"/>
</dbReference>
<dbReference type="CDD" id="cd17321">
    <property type="entry name" value="MFS_MMR_MDR_like"/>
    <property type="match status" value="1"/>
</dbReference>
<keyword evidence="3 6" id="KW-0812">Transmembrane</keyword>
<evidence type="ECO:0000313" key="9">
    <source>
        <dbReference type="Proteomes" id="UP000339690"/>
    </source>
</evidence>
<evidence type="ECO:0000313" key="8">
    <source>
        <dbReference type="EMBL" id="QGH32903.1"/>
    </source>
</evidence>
<accession>A0A5Q2TFX4</accession>
<dbReference type="Proteomes" id="UP000339690">
    <property type="component" value="Chromosome"/>
</dbReference>
<feature type="transmembrane region" description="Helical" evidence="6">
    <location>
        <begin position="47"/>
        <end position="65"/>
    </location>
</feature>
<dbReference type="Pfam" id="PF07690">
    <property type="entry name" value="MFS_1"/>
    <property type="match status" value="1"/>
</dbReference>
<keyword evidence="9" id="KW-1185">Reference proteome</keyword>
<dbReference type="EMBL" id="CP045915">
    <property type="protein sequence ID" value="QGH32903.1"/>
    <property type="molecule type" value="Genomic_DNA"/>
</dbReference>
<feature type="domain" description="Major facilitator superfamily (MFS) profile" evidence="7">
    <location>
        <begin position="11"/>
        <end position="452"/>
    </location>
</feature>
<feature type="transmembrane region" description="Helical" evidence="6">
    <location>
        <begin position="220"/>
        <end position="237"/>
    </location>
</feature>
<feature type="transmembrane region" description="Helical" evidence="6">
    <location>
        <begin position="77"/>
        <end position="96"/>
    </location>
</feature>